<dbReference type="Gene3D" id="1.20.5.1430">
    <property type="match status" value="1"/>
</dbReference>
<keyword evidence="7" id="KW-0206">Cytoskeleton</keyword>
<sequence length="269" mass="29849">MGESRTELLAWLNDLLQLNYTKIEQAGTGAAYCQIIDSIYGDVHMTKVKFDTKHEYEYVGNYKVLQHSFDKHKIDKVIPVDKLMKCKMQDNLEFMQWIKPFWEQNFPGGDYDAHHRRKAGAAKAASARTGAPALGGVRTKSAARPAAGGGGARTPVTRASATPRATPDKSNAASSAKIVELNKQLSELKLTVDGLERERDFYFGKLRDIEILVQDQLDALKAERNGEPGEDPDVLKDIQAVLYSTEDGFEVPPEEEGEAGVLDDDEETF</sequence>
<keyword evidence="8" id="KW-0131">Cell cycle</keyword>
<comment type="similarity">
    <text evidence="2">Belongs to the MAPRE family.</text>
</comment>
<dbReference type="FunFam" id="1.10.418.10:FF:000028">
    <property type="entry name" value="RP/EB family microtubule-associated protein"/>
    <property type="match status" value="1"/>
</dbReference>
<dbReference type="FunCoup" id="A0A1X2HLV9">
    <property type="interactions" value="302"/>
</dbReference>
<evidence type="ECO:0000259" key="11">
    <source>
        <dbReference type="PROSITE" id="PS50021"/>
    </source>
</evidence>
<feature type="domain" description="Calponin-homology (CH)" evidence="11">
    <location>
        <begin position="2"/>
        <end position="103"/>
    </location>
</feature>
<keyword evidence="14" id="KW-1185">Reference proteome</keyword>
<organism evidence="13 14">
    <name type="scientific">Syncephalastrum racemosum</name>
    <name type="common">Filamentous fungus</name>
    <dbReference type="NCBI Taxonomy" id="13706"/>
    <lineage>
        <taxon>Eukaryota</taxon>
        <taxon>Fungi</taxon>
        <taxon>Fungi incertae sedis</taxon>
        <taxon>Mucoromycota</taxon>
        <taxon>Mucoromycotina</taxon>
        <taxon>Mucoromycetes</taxon>
        <taxon>Mucorales</taxon>
        <taxon>Syncephalastraceae</taxon>
        <taxon>Syncephalastrum</taxon>
    </lineage>
</organism>
<accession>A0A1X2HLV9</accession>
<name>A0A1X2HLV9_SYNRA</name>
<keyword evidence="3" id="KW-0963">Cytoplasm</keyword>
<evidence type="ECO:0000256" key="9">
    <source>
        <dbReference type="PROSITE-ProRule" id="PRU00576"/>
    </source>
</evidence>
<evidence type="ECO:0000256" key="4">
    <source>
        <dbReference type="ARBA" id="ARBA00022618"/>
    </source>
</evidence>
<protein>
    <submittedName>
        <fullName evidence="13">Calponin homology domain-containing protein</fullName>
    </submittedName>
</protein>
<dbReference type="SUPFAM" id="SSF47576">
    <property type="entry name" value="Calponin-homology domain, CH-domain"/>
    <property type="match status" value="1"/>
</dbReference>
<dbReference type="InterPro" id="IPR036133">
    <property type="entry name" value="EB1_C_sf"/>
</dbReference>
<dbReference type="InterPro" id="IPR001715">
    <property type="entry name" value="CH_dom"/>
</dbReference>
<dbReference type="Proteomes" id="UP000242180">
    <property type="component" value="Unassembled WGS sequence"/>
</dbReference>
<dbReference type="GO" id="GO:0035371">
    <property type="term" value="C:microtubule plus-end"/>
    <property type="evidence" value="ECO:0007669"/>
    <property type="project" value="UniProtKB-ARBA"/>
</dbReference>
<feature type="compositionally biased region" description="Low complexity" evidence="10">
    <location>
        <begin position="122"/>
        <end position="132"/>
    </location>
</feature>
<evidence type="ECO:0000259" key="12">
    <source>
        <dbReference type="PROSITE" id="PS51230"/>
    </source>
</evidence>
<dbReference type="GO" id="GO:0030473">
    <property type="term" value="P:nuclear migration along microtubule"/>
    <property type="evidence" value="ECO:0007669"/>
    <property type="project" value="UniProtKB-ARBA"/>
</dbReference>
<dbReference type="Gene3D" id="1.10.418.10">
    <property type="entry name" value="Calponin-like domain"/>
    <property type="match status" value="1"/>
</dbReference>
<dbReference type="OrthoDB" id="2119228at2759"/>
<dbReference type="InterPro" id="IPR036872">
    <property type="entry name" value="CH_dom_sf"/>
</dbReference>
<proteinExistence type="inferred from homology"/>
<dbReference type="GO" id="GO:0035372">
    <property type="term" value="P:protein localization to microtubule"/>
    <property type="evidence" value="ECO:0007669"/>
    <property type="project" value="UniProtKB-ARBA"/>
</dbReference>
<dbReference type="EMBL" id="MCGN01000002">
    <property type="protein sequence ID" value="ORZ00374.1"/>
    <property type="molecule type" value="Genomic_DNA"/>
</dbReference>
<evidence type="ECO:0000256" key="8">
    <source>
        <dbReference type="ARBA" id="ARBA00023306"/>
    </source>
</evidence>
<comment type="subcellular location">
    <subcellularLocation>
        <location evidence="1">Cytoplasm</location>
        <location evidence="1">Cytoskeleton</location>
    </subcellularLocation>
</comment>
<dbReference type="FunFam" id="1.20.5.1430:FF:000005">
    <property type="entry name" value="Eb1, isoform E"/>
    <property type="match status" value="1"/>
</dbReference>
<evidence type="ECO:0000256" key="3">
    <source>
        <dbReference type="ARBA" id="ARBA00022490"/>
    </source>
</evidence>
<dbReference type="Pfam" id="PF00307">
    <property type="entry name" value="CH"/>
    <property type="match status" value="1"/>
</dbReference>
<evidence type="ECO:0000313" key="14">
    <source>
        <dbReference type="Proteomes" id="UP000242180"/>
    </source>
</evidence>
<dbReference type="AlphaFoldDB" id="A0A1X2HLV9"/>
<evidence type="ECO:0000256" key="10">
    <source>
        <dbReference type="SAM" id="MobiDB-lite"/>
    </source>
</evidence>
<dbReference type="Pfam" id="PF03271">
    <property type="entry name" value="EB1"/>
    <property type="match status" value="1"/>
</dbReference>
<gene>
    <name evidence="13" type="ORF">BCR43DRAFT_485116</name>
</gene>
<reference evidence="13 14" key="1">
    <citation type="submission" date="2016-07" db="EMBL/GenBank/DDBJ databases">
        <title>Pervasive Adenine N6-methylation of Active Genes in Fungi.</title>
        <authorList>
            <consortium name="DOE Joint Genome Institute"/>
            <person name="Mondo S.J."/>
            <person name="Dannebaum R.O."/>
            <person name="Kuo R.C."/>
            <person name="Labutti K."/>
            <person name="Haridas S."/>
            <person name="Kuo A."/>
            <person name="Salamov A."/>
            <person name="Ahrendt S.R."/>
            <person name="Lipzen A."/>
            <person name="Sullivan W."/>
            <person name="Andreopoulos W.B."/>
            <person name="Clum A."/>
            <person name="Lindquist E."/>
            <person name="Daum C."/>
            <person name="Ramamoorthy G.K."/>
            <person name="Gryganskyi A."/>
            <person name="Culley D."/>
            <person name="Magnuson J.K."/>
            <person name="James T.Y."/>
            <person name="O'Malley M.A."/>
            <person name="Stajich J.E."/>
            <person name="Spatafora J.W."/>
            <person name="Visel A."/>
            <person name="Grigoriev I.V."/>
        </authorList>
    </citation>
    <scope>NUCLEOTIDE SEQUENCE [LARGE SCALE GENOMIC DNA]</scope>
    <source>
        <strain evidence="13 14">NRRL 2496</strain>
    </source>
</reference>
<evidence type="ECO:0000256" key="7">
    <source>
        <dbReference type="ARBA" id="ARBA00023212"/>
    </source>
</evidence>
<dbReference type="GO" id="GO:0051301">
    <property type="term" value="P:cell division"/>
    <property type="evidence" value="ECO:0007669"/>
    <property type="project" value="UniProtKB-KW"/>
</dbReference>
<keyword evidence="4" id="KW-0132">Cell division</keyword>
<feature type="region of interest" description="Disordered" evidence="10">
    <location>
        <begin position="122"/>
        <end position="174"/>
    </location>
</feature>
<dbReference type="STRING" id="13706.A0A1X2HLV9"/>
<feature type="domain" description="EB1 C-terminal" evidence="12">
    <location>
        <begin position="170"/>
        <end position="251"/>
    </location>
</feature>
<dbReference type="GO" id="GO:0072686">
    <property type="term" value="C:mitotic spindle"/>
    <property type="evidence" value="ECO:0007669"/>
    <property type="project" value="UniProtKB-ARBA"/>
</dbReference>
<evidence type="ECO:0000256" key="5">
    <source>
        <dbReference type="ARBA" id="ARBA00022701"/>
    </source>
</evidence>
<dbReference type="InterPro" id="IPR004953">
    <property type="entry name" value="EB1_C"/>
</dbReference>
<dbReference type="InterPro" id="IPR027328">
    <property type="entry name" value="MAPRE"/>
</dbReference>
<comment type="caution">
    <text evidence="13">The sequence shown here is derived from an EMBL/GenBank/DDBJ whole genome shotgun (WGS) entry which is preliminary data.</text>
</comment>
<dbReference type="OMA" id="WIKRFWD"/>
<dbReference type="InParanoid" id="A0A1X2HLV9"/>
<evidence type="ECO:0000313" key="13">
    <source>
        <dbReference type="EMBL" id="ORZ00374.1"/>
    </source>
</evidence>
<dbReference type="PROSITE" id="PS50021">
    <property type="entry name" value="CH"/>
    <property type="match status" value="1"/>
</dbReference>
<dbReference type="PROSITE" id="PS51230">
    <property type="entry name" value="EB1_C"/>
    <property type="match status" value="1"/>
</dbReference>
<dbReference type="SUPFAM" id="SSF140612">
    <property type="entry name" value="EB1 dimerisation domain-like"/>
    <property type="match status" value="1"/>
</dbReference>
<keyword evidence="6" id="KW-0498">Mitosis</keyword>
<dbReference type="PANTHER" id="PTHR10623">
    <property type="entry name" value="MICROTUBULE-ASSOCIATED PROTEIN RP/EB FAMILY MEMBER"/>
    <property type="match status" value="1"/>
</dbReference>
<evidence type="ECO:0000256" key="1">
    <source>
        <dbReference type="ARBA" id="ARBA00004245"/>
    </source>
</evidence>
<keyword evidence="5 9" id="KW-0493">Microtubule</keyword>
<evidence type="ECO:0000256" key="6">
    <source>
        <dbReference type="ARBA" id="ARBA00022776"/>
    </source>
</evidence>
<dbReference type="GO" id="GO:0051010">
    <property type="term" value="F:microtubule plus-end binding"/>
    <property type="evidence" value="ECO:0007669"/>
    <property type="project" value="UniProtKB-ARBA"/>
</dbReference>
<evidence type="ECO:0000256" key="2">
    <source>
        <dbReference type="ARBA" id="ARBA00010729"/>
    </source>
</evidence>
<feature type="region of interest" description="Disordered" evidence="10">
    <location>
        <begin position="247"/>
        <end position="269"/>
    </location>
</feature>